<protein>
    <submittedName>
        <fullName evidence="2">DUF3329 domain-containing protein</fullName>
    </submittedName>
</protein>
<evidence type="ECO:0000313" key="3">
    <source>
        <dbReference type="Proteomes" id="UP000253759"/>
    </source>
</evidence>
<comment type="caution">
    <text evidence="2">The sequence shown here is derived from an EMBL/GenBank/DDBJ whole genome shotgun (WGS) entry which is preliminary data.</text>
</comment>
<evidence type="ECO:0000313" key="2">
    <source>
        <dbReference type="EMBL" id="RDE07694.1"/>
    </source>
</evidence>
<name>A0A369VZ68_9HYPH</name>
<gene>
    <name evidence="2" type="ORF">DVH29_15405</name>
</gene>
<dbReference type="AlphaFoldDB" id="A0A369VZ68"/>
<keyword evidence="3" id="KW-1185">Reference proteome</keyword>
<organism evidence="2 3">
    <name type="scientific">Pelagibacterium lacus</name>
    <dbReference type="NCBI Taxonomy" id="2282655"/>
    <lineage>
        <taxon>Bacteria</taxon>
        <taxon>Pseudomonadati</taxon>
        <taxon>Pseudomonadota</taxon>
        <taxon>Alphaproteobacteria</taxon>
        <taxon>Hyphomicrobiales</taxon>
        <taxon>Devosiaceae</taxon>
        <taxon>Pelagibacterium</taxon>
    </lineage>
</organism>
<keyword evidence="1" id="KW-1133">Transmembrane helix</keyword>
<reference evidence="3" key="1">
    <citation type="submission" date="2018-07" db="EMBL/GenBank/DDBJ databases">
        <authorList>
            <person name="Liu B.-T."/>
            <person name="Du Z."/>
        </authorList>
    </citation>
    <scope>NUCLEOTIDE SEQUENCE [LARGE SCALE GENOMIC DNA]</scope>
    <source>
        <strain evidence="3">XYN52</strain>
    </source>
</reference>
<accession>A0A369VZ68</accession>
<sequence length="69" mass="7732">MKSDASHPWFRPLWRRLLMVALPAAVAGWDAYYGNWGWTLIFGGLAAYAVYIFFVTWKDPGDPPAPTGS</sequence>
<dbReference type="EMBL" id="QQNH01000041">
    <property type="protein sequence ID" value="RDE07694.1"/>
    <property type="molecule type" value="Genomic_DNA"/>
</dbReference>
<keyword evidence="1" id="KW-0812">Transmembrane</keyword>
<proteinExistence type="predicted"/>
<feature type="transmembrane region" description="Helical" evidence="1">
    <location>
        <begin position="37"/>
        <end position="57"/>
    </location>
</feature>
<dbReference type="RefSeq" id="WP_114647074.1">
    <property type="nucleotide sequence ID" value="NZ_QQNH01000041.1"/>
</dbReference>
<dbReference type="OrthoDB" id="7362327at2"/>
<keyword evidence="1" id="KW-0472">Membrane</keyword>
<dbReference type="Proteomes" id="UP000253759">
    <property type="component" value="Unassembled WGS sequence"/>
</dbReference>
<evidence type="ECO:0000256" key="1">
    <source>
        <dbReference type="SAM" id="Phobius"/>
    </source>
</evidence>